<dbReference type="GO" id="GO:0004519">
    <property type="term" value="F:endonuclease activity"/>
    <property type="evidence" value="ECO:0007669"/>
    <property type="project" value="InterPro"/>
</dbReference>
<evidence type="ECO:0000259" key="2">
    <source>
        <dbReference type="Pfam" id="PF01844"/>
    </source>
</evidence>
<gene>
    <name evidence="3" type="ORF">CDEST_13405</name>
</gene>
<evidence type="ECO:0000313" key="4">
    <source>
        <dbReference type="Proteomes" id="UP001322277"/>
    </source>
</evidence>
<dbReference type="GO" id="GO:0003676">
    <property type="term" value="F:nucleic acid binding"/>
    <property type="evidence" value="ECO:0007669"/>
    <property type="project" value="InterPro"/>
</dbReference>
<dbReference type="AlphaFoldDB" id="A0AAX4IYT4"/>
<sequence length="610" mass="68602">MLILLTVAKATTVRSQVSLGCTLPFRRLTRCHRLHRPGAPSEVRPSAGGYAFHITSRTPASTGPKIVTGVAKEEPQVLPKKAGTEKWGSAAPEPLPPRPAVAPALRASSKKTASRTQTAAGKKVAQPAPKEPESAEWGTFHRQSIPSPPRVERKPRQAAIRTSLKHLPAPRWRPDNLPVKKRAGPWGLFHALQEPASSGGPPVADSSVASAAETDEPAANESQPTADELQPTEDDVLKPPSGKFPSVETAPPSENRSISAKLLKKLRKRALRKEKRRVLSQQGHRSVELRPKAYWKPCTANHDRQPIDITGKPVVQEEIARLYRPRNSWPIGDAYWMELLLNNTDTLSRLSGDCSVCLRHSDRRTVHHVVPKSVAHLYPRDMRDEVMALCQPCHKVLHGLFSHRKLADDFTWSGAVVRNNLFKMWLAFAERLSTEELHHLMAAPAPHNIKGFQKTGALLEVILAMLDKILARMWYERELPGDDECIGDRRRALRKALRKAGAPTTTVGYEIELALSSRPEWADWYRHVFKSGSREEQIARFLREKRPLKESQSKIPLRKTGFEGSQGKILPKRKVTTRFREHKSSHRSKPKYHRSEFESRFKPWRITDTA</sequence>
<protein>
    <submittedName>
        <fullName evidence="3">HNH nuclease</fullName>
    </submittedName>
</protein>
<feature type="region of interest" description="Disordered" evidence="1">
    <location>
        <begin position="73"/>
        <end position="178"/>
    </location>
</feature>
<dbReference type="GO" id="GO:0008270">
    <property type="term" value="F:zinc ion binding"/>
    <property type="evidence" value="ECO:0007669"/>
    <property type="project" value="InterPro"/>
</dbReference>
<dbReference type="Pfam" id="PF01844">
    <property type="entry name" value="HNH"/>
    <property type="match status" value="1"/>
</dbReference>
<organism evidence="3 4">
    <name type="scientific">Colletotrichum destructivum</name>
    <dbReference type="NCBI Taxonomy" id="34406"/>
    <lineage>
        <taxon>Eukaryota</taxon>
        <taxon>Fungi</taxon>
        <taxon>Dikarya</taxon>
        <taxon>Ascomycota</taxon>
        <taxon>Pezizomycotina</taxon>
        <taxon>Sordariomycetes</taxon>
        <taxon>Hypocreomycetidae</taxon>
        <taxon>Glomerellales</taxon>
        <taxon>Glomerellaceae</taxon>
        <taxon>Colletotrichum</taxon>
        <taxon>Colletotrichum destructivum species complex</taxon>
    </lineage>
</organism>
<feature type="region of interest" description="Disordered" evidence="1">
    <location>
        <begin position="191"/>
        <end position="259"/>
    </location>
</feature>
<reference evidence="4" key="1">
    <citation type="journal article" date="2023" name="bioRxiv">
        <title>Complete genome of the Medicago anthracnose fungus, Colletotrichum destructivum, reveals a mini-chromosome-like region within a core chromosome.</title>
        <authorList>
            <person name="Lapalu N."/>
            <person name="Simon A."/>
            <person name="Lu A."/>
            <person name="Plaumann P.-L."/>
            <person name="Amselem J."/>
            <person name="Pigne S."/>
            <person name="Auger A."/>
            <person name="Koch C."/>
            <person name="Dallery J.-F."/>
            <person name="O'Connell R.J."/>
        </authorList>
    </citation>
    <scope>NUCLEOTIDE SEQUENCE [LARGE SCALE GENOMIC DNA]</scope>
    <source>
        <strain evidence="4">CBS 520.97</strain>
    </source>
</reference>
<keyword evidence="4" id="KW-1185">Reference proteome</keyword>
<proteinExistence type="predicted"/>
<dbReference type="RefSeq" id="XP_062785612.1">
    <property type="nucleotide sequence ID" value="XM_062929561.1"/>
</dbReference>
<feature type="compositionally biased region" description="Basic residues" evidence="1">
    <location>
        <begin position="576"/>
        <end position="592"/>
    </location>
</feature>
<feature type="compositionally biased region" description="Low complexity" evidence="1">
    <location>
        <begin position="203"/>
        <end position="212"/>
    </location>
</feature>
<dbReference type="GeneID" id="87949905"/>
<name>A0AAX4IYT4_9PEZI</name>
<dbReference type="EMBL" id="CP137313">
    <property type="protein sequence ID" value="WQF88391.1"/>
    <property type="molecule type" value="Genomic_DNA"/>
</dbReference>
<dbReference type="InterPro" id="IPR002711">
    <property type="entry name" value="HNH"/>
</dbReference>
<accession>A0AAX4IYT4</accession>
<evidence type="ECO:0000256" key="1">
    <source>
        <dbReference type="SAM" id="MobiDB-lite"/>
    </source>
</evidence>
<dbReference type="Proteomes" id="UP001322277">
    <property type="component" value="Chromosome 9"/>
</dbReference>
<feature type="region of interest" description="Disordered" evidence="1">
    <location>
        <begin position="576"/>
        <end position="597"/>
    </location>
</feature>
<evidence type="ECO:0000313" key="3">
    <source>
        <dbReference type="EMBL" id="WQF88391.1"/>
    </source>
</evidence>
<feature type="domain" description="HNH" evidence="2">
    <location>
        <begin position="354"/>
        <end position="398"/>
    </location>
</feature>
<dbReference type="InterPro" id="IPR003615">
    <property type="entry name" value="HNH_nuc"/>
</dbReference>
<dbReference type="KEGG" id="cdet:87949905"/>
<dbReference type="CDD" id="cd00085">
    <property type="entry name" value="HNHc"/>
    <property type="match status" value="1"/>
</dbReference>